<keyword evidence="2" id="KW-0472">Membrane</keyword>
<dbReference type="SUPFAM" id="SSF52540">
    <property type="entry name" value="P-loop containing nucleoside triphosphate hydrolases"/>
    <property type="match status" value="1"/>
</dbReference>
<dbReference type="Gene3D" id="3.40.50.300">
    <property type="entry name" value="P-loop containing nucleotide triphosphate hydrolases"/>
    <property type="match status" value="1"/>
</dbReference>
<dbReference type="EMBL" id="FNFF01000003">
    <property type="protein sequence ID" value="SDJ86363.1"/>
    <property type="molecule type" value="Genomic_DNA"/>
</dbReference>
<feature type="compositionally biased region" description="Acidic residues" evidence="1">
    <location>
        <begin position="506"/>
        <end position="525"/>
    </location>
</feature>
<name>A0A1G8X778_9ACTN</name>
<organism evidence="3 4">
    <name type="scientific">Streptomyces indicus</name>
    <dbReference type="NCBI Taxonomy" id="417292"/>
    <lineage>
        <taxon>Bacteria</taxon>
        <taxon>Bacillati</taxon>
        <taxon>Actinomycetota</taxon>
        <taxon>Actinomycetes</taxon>
        <taxon>Kitasatosporales</taxon>
        <taxon>Streptomycetaceae</taxon>
        <taxon>Streptomyces</taxon>
    </lineage>
</organism>
<dbReference type="InterPro" id="IPR027417">
    <property type="entry name" value="P-loop_NTPase"/>
</dbReference>
<evidence type="ECO:0008006" key="5">
    <source>
        <dbReference type="Google" id="ProtNLM"/>
    </source>
</evidence>
<evidence type="ECO:0000313" key="4">
    <source>
        <dbReference type="Proteomes" id="UP000199155"/>
    </source>
</evidence>
<keyword evidence="2" id="KW-1133">Transmembrane helix</keyword>
<dbReference type="Proteomes" id="UP000199155">
    <property type="component" value="Unassembled WGS sequence"/>
</dbReference>
<keyword evidence="4" id="KW-1185">Reference proteome</keyword>
<dbReference type="AlphaFoldDB" id="A0A1G8X778"/>
<feature type="region of interest" description="Disordered" evidence="1">
    <location>
        <begin position="468"/>
        <end position="525"/>
    </location>
</feature>
<feature type="transmembrane region" description="Helical" evidence="2">
    <location>
        <begin position="67"/>
        <end position="98"/>
    </location>
</feature>
<proteinExistence type="predicted"/>
<evidence type="ECO:0000256" key="2">
    <source>
        <dbReference type="SAM" id="Phobius"/>
    </source>
</evidence>
<sequence length="525" mass="56954">MARRPLPRILTTGSASLTRSRELARTAADSATDVLHPLITITRGLRRLASAGRRKWSETPKDRRGPVLFLVASCLLVVVLIPYGPLLALISLMATAAWTGRDRTPVQTGPDENQLQRLQTLYEALVPYFSVPDDPSPLYAHGGEWDKAFPSHEFDESGRISRLTLRYPAYFTDGEASSRARIEQVLHAKAGRGREYHFEWDEEGNELTVHVLAPLPTDIAAQRFVTTPGETVLGFTDETAVQRTLPVVDGGEQRDVPPVVWRTGPRSTEPHLLIIGQPGSGTTTLMRSIALQALQHGDVLIVEGSGTGEYACLTGRHGVLGVECGLAGAAACLEWAAHETERRLIAANRARQAGHPAPEDTRRPLWILLDRPSVLGHLAAADGREDPQALLQVPLRHGRAASVTVVVADQFDTMDALSDPVRQHTRARVVLGAAPMEHIEAVLGASPHTTPTQDVPPGRGYARLGTGPVHRLQVPATPDPYDDATNDTQRRAVLDLLPERVAPQDDAAEQGDATEQDDELSASNV</sequence>
<keyword evidence="2" id="KW-0812">Transmembrane</keyword>
<gene>
    <name evidence="3" type="ORF">SAMN05421806_10342</name>
</gene>
<evidence type="ECO:0000256" key="1">
    <source>
        <dbReference type="SAM" id="MobiDB-lite"/>
    </source>
</evidence>
<reference evidence="3 4" key="1">
    <citation type="submission" date="2016-10" db="EMBL/GenBank/DDBJ databases">
        <authorList>
            <person name="de Groot N.N."/>
        </authorList>
    </citation>
    <scope>NUCLEOTIDE SEQUENCE [LARGE SCALE GENOMIC DNA]</scope>
    <source>
        <strain evidence="3 4">CGMCC 4.5727</strain>
    </source>
</reference>
<protein>
    <recommendedName>
        <fullName evidence="5">YD repeat-containing protein</fullName>
    </recommendedName>
</protein>
<accession>A0A1G8X778</accession>
<evidence type="ECO:0000313" key="3">
    <source>
        <dbReference type="EMBL" id="SDJ86363.1"/>
    </source>
</evidence>
<dbReference type="OrthoDB" id="3845669at2"/>
<dbReference type="STRING" id="417292.SAMN05421806_10342"/>
<dbReference type="RefSeq" id="WP_093608412.1">
    <property type="nucleotide sequence ID" value="NZ_FNFF01000003.1"/>
</dbReference>